<organism evidence="2 3">
    <name type="scientific">Achlya hypogyna</name>
    <name type="common">Oomycete</name>
    <name type="synonym">Protoachlya hypogyna</name>
    <dbReference type="NCBI Taxonomy" id="1202772"/>
    <lineage>
        <taxon>Eukaryota</taxon>
        <taxon>Sar</taxon>
        <taxon>Stramenopiles</taxon>
        <taxon>Oomycota</taxon>
        <taxon>Saprolegniomycetes</taxon>
        <taxon>Saprolegniales</taxon>
        <taxon>Achlyaceae</taxon>
        <taxon>Achlya</taxon>
    </lineage>
</organism>
<proteinExistence type="predicted"/>
<feature type="compositionally biased region" description="Basic residues" evidence="1">
    <location>
        <begin position="941"/>
        <end position="951"/>
    </location>
</feature>
<sequence>MQKQTATRNNNRNVLPGKNGRMNVTKSNATKLHAPAPINTPSLRYESQAHDAPAPAPGRTGWSGKTASPRAPTPLKSPLNANAAPWVGKSPVHAHGPTGRWGDDAMEADLQQYPQYNSIAPTVWSAPTQWNGSMYAQTQLYHQQHWPADGRAIYDPAYQAPTSAWAAAPTVRILQRDATKPPRVTPAQIEAILSPRASSLRGPSPRASPKHVAFQGNGGSPAAKSRPSTPRQAQSPAAGALPLLTVSKSAHAAVGNQKLSRAQRKEQEEILAIFSDGDELPRDRIKKKTATRKQQAKSVTSPRAAVVPLSKAALKERDEILGVLSDGGDLPRDLKKTARKQKAASVASPRSLLSPRKATLSRAQRKEQEQILAIFSDGDELPRDRKKKTASRKQAIRNSGSSPRASLAPKKQLSKAQLKERDEILAIFSDGDDLPRDHIKKKKATRKQQPTAKHAVASPRAAQSPKKQQLTKAQKQEQTEILAIFSDGDDLPRDHIKKSRKQQAKAAASPRGAKLPAKAVASPRGAKQQLKAAISPRAATAPKKQQLTKAQKQEQAEILAIFSDGDDLPRDHIKKSRKQQAKAAASPRGAKQQAKAVASSRGATASKKQLSKAQLKEREEILAIFSDGDDLPRDHIKKPWKQQAKTLASPRSVKAKSLASPRALSVSKSQRLTKAQLKEREEIFAIFSDGDDLPRDHKKFTSRKPHAKSVASPRRAKSLANAALSPRISSSGKKQQLTKAQKQEQAEILAIFSDGGDLPRDHFKKFNKQQAKQQRKSALSPRLAKRQPSAAVLKERSEILAIFSDGDDLPRDHKKATSRKQQAKAVASPRGGSRQAKAVASPRGAKQLAKSVLSPRSAKKQPSSHVLKERDEILSICINGSDLPRDKKKSRKAATKPAAKHAAVSPRAATSHKKRQLTKAQQKEQAEILAIFSDGDDLPRDRKRSISRKQQAKAGASPRAAKQPAKAVSPRNATAPKKQLTKAQKQEQAEIFAIFSDGDELPRDRMKMKRKASAPAKLSQGNAKARNEQPAKRTTASPRAAQAPKKQLSKAQLKERDEILAIFS</sequence>
<reference evidence="2 3" key="1">
    <citation type="journal article" date="2014" name="Genome Biol. Evol.">
        <title>The secreted proteins of Achlya hypogyna and Thraustotheca clavata identify the ancestral oomycete secretome and reveal gene acquisitions by horizontal gene transfer.</title>
        <authorList>
            <person name="Misner I."/>
            <person name="Blouin N."/>
            <person name="Leonard G."/>
            <person name="Richards T.A."/>
            <person name="Lane C.E."/>
        </authorList>
    </citation>
    <scope>NUCLEOTIDE SEQUENCE [LARGE SCALE GENOMIC DNA]</scope>
    <source>
        <strain evidence="2 3">ATCC 48635</strain>
    </source>
</reference>
<feature type="region of interest" description="Disordered" evidence="1">
    <location>
        <begin position="339"/>
        <end position="416"/>
    </location>
</feature>
<feature type="compositionally biased region" description="Polar residues" evidence="1">
    <location>
        <begin position="226"/>
        <end position="235"/>
    </location>
</feature>
<comment type="caution">
    <text evidence="2">The sequence shown here is derived from an EMBL/GenBank/DDBJ whole genome shotgun (WGS) entry which is preliminary data.</text>
</comment>
<feature type="region of interest" description="Disordered" evidence="1">
    <location>
        <begin position="432"/>
        <end position="527"/>
    </location>
</feature>
<feature type="compositionally biased region" description="Basic residues" evidence="1">
    <location>
        <begin position="812"/>
        <end position="822"/>
    </location>
</feature>
<feature type="region of interest" description="Disordered" evidence="1">
    <location>
        <begin position="759"/>
        <end position="791"/>
    </location>
</feature>
<evidence type="ECO:0000313" key="3">
    <source>
        <dbReference type="Proteomes" id="UP000243579"/>
    </source>
</evidence>
<name>A0A1V9YM70_ACHHY</name>
<feature type="region of interest" description="Disordered" evidence="1">
    <location>
        <begin position="640"/>
        <end position="672"/>
    </location>
</feature>
<gene>
    <name evidence="2" type="ORF">ACHHYP_09931</name>
</gene>
<feature type="compositionally biased region" description="Polar residues" evidence="1">
    <location>
        <begin position="1"/>
        <end position="13"/>
    </location>
</feature>
<feature type="region of interest" description="Disordered" evidence="1">
    <location>
        <begin position="881"/>
        <end position="1056"/>
    </location>
</feature>
<feature type="region of interest" description="Disordered" evidence="1">
    <location>
        <begin position="562"/>
        <end position="612"/>
    </location>
</feature>
<feature type="compositionally biased region" description="Polar residues" evidence="1">
    <location>
        <begin position="727"/>
        <end position="740"/>
    </location>
</feature>
<dbReference type="OrthoDB" id="168487at2759"/>
<feature type="compositionally biased region" description="Polar residues" evidence="1">
    <location>
        <begin position="601"/>
        <end position="612"/>
    </location>
</feature>
<keyword evidence="3" id="KW-1185">Reference proteome</keyword>
<feature type="region of interest" description="Disordered" evidence="1">
    <location>
        <begin position="694"/>
        <end position="742"/>
    </location>
</feature>
<accession>A0A1V9YM70</accession>
<protein>
    <submittedName>
        <fullName evidence="2">Uncharacterized protein</fullName>
    </submittedName>
</protein>
<feature type="region of interest" description="Disordered" evidence="1">
    <location>
        <begin position="1"/>
        <end position="104"/>
    </location>
</feature>
<feature type="compositionally biased region" description="Basic residues" evidence="1">
    <location>
        <begin position="384"/>
        <end position="395"/>
    </location>
</feature>
<evidence type="ECO:0000256" key="1">
    <source>
        <dbReference type="SAM" id="MobiDB-lite"/>
    </source>
</evidence>
<feature type="region of interest" description="Disordered" evidence="1">
    <location>
        <begin position="804"/>
        <end position="867"/>
    </location>
</feature>
<dbReference type="EMBL" id="JNBR01001482">
    <property type="protein sequence ID" value="OQR86815.1"/>
    <property type="molecule type" value="Genomic_DNA"/>
</dbReference>
<dbReference type="STRING" id="1202772.A0A1V9YM70"/>
<feature type="region of interest" description="Disordered" evidence="1">
    <location>
        <begin position="193"/>
        <end position="237"/>
    </location>
</feature>
<feature type="compositionally biased region" description="Basic residues" evidence="1">
    <location>
        <begin position="696"/>
        <end position="707"/>
    </location>
</feature>
<dbReference type="Proteomes" id="UP000243579">
    <property type="component" value="Unassembled WGS sequence"/>
</dbReference>
<feature type="non-terminal residue" evidence="2">
    <location>
        <position position="1064"/>
    </location>
</feature>
<evidence type="ECO:0000313" key="2">
    <source>
        <dbReference type="EMBL" id="OQR86815.1"/>
    </source>
</evidence>
<dbReference type="AlphaFoldDB" id="A0A1V9YM70"/>